<dbReference type="PANTHER" id="PTHR45947">
    <property type="entry name" value="SULFOQUINOVOSYL TRANSFERASE SQD2"/>
    <property type="match status" value="1"/>
</dbReference>
<proteinExistence type="predicted"/>
<evidence type="ECO:0000259" key="1">
    <source>
        <dbReference type="Pfam" id="PF13579"/>
    </source>
</evidence>
<organism evidence="2 3">
    <name type="scientific">Sphingomonas jinjuensis</name>
    <dbReference type="NCBI Taxonomy" id="535907"/>
    <lineage>
        <taxon>Bacteria</taxon>
        <taxon>Pseudomonadati</taxon>
        <taxon>Pseudomonadota</taxon>
        <taxon>Alphaproteobacteria</taxon>
        <taxon>Sphingomonadales</taxon>
        <taxon>Sphingomonadaceae</taxon>
        <taxon>Sphingomonas</taxon>
    </lineage>
</organism>
<dbReference type="RefSeq" id="WP_221364280.1">
    <property type="nucleotide sequence ID" value="NZ_JACIEV010000004.1"/>
</dbReference>
<dbReference type="SUPFAM" id="SSF53756">
    <property type="entry name" value="UDP-Glycosyltransferase/glycogen phosphorylase"/>
    <property type="match status" value="1"/>
</dbReference>
<name>A0A840FDR2_9SPHN</name>
<dbReference type="Pfam" id="PF13579">
    <property type="entry name" value="Glyco_trans_4_4"/>
    <property type="match status" value="1"/>
</dbReference>
<keyword evidence="2" id="KW-0328">Glycosyltransferase</keyword>
<dbReference type="EC" id="2.4.1.52" evidence="2"/>
<feature type="domain" description="Glycosyltransferase subfamily 4-like N-terminal" evidence="1">
    <location>
        <begin position="62"/>
        <end position="204"/>
    </location>
</feature>
<keyword evidence="2" id="KW-0808">Transferase</keyword>
<reference evidence="2 3" key="1">
    <citation type="submission" date="2020-08" db="EMBL/GenBank/DDBJ databases">
        <title>Genomic Encyclopedia of Type Strains, Phase IV (KMG-IV): sequencing the most valuable type-strain genomes for metagenomic binning, comparative biology and taxonomic classification.</title>
        <authorList>
            <person name="Goeker M."/>
        </authorList>
    </citation>
    <scope>NUCLEOTIDE SEQUENCE [LARGE SCALE GENOMIC DNA]</scope>
    <source>
        <strain evidence="2 3">YC6723</strain>
    </source>
</reference>
<accession>A0A840FDR2</accession>
<dbReference type="Pfam" id="PF13692">
    <property type="entry name" value="Glyco_trans_1_4"/>
    <property type="match status" value="1"/>
</dbReference>
<protein>
    <submittedName>
        <fullName evidence="2">Poly(Glycerol-phosphate) alpha-glucosyltransferase</fullName>
        <ecNumber evidence="2">2.4.1.52</ecNumber>
    </submittedName>
</protein>
<dbReference type="AlphaFoldDB" id="A0A840FDR2"/>
<dbReference type="InterPro" id="IPR050194">
    <property type="entry name" value="Glycosyltransferase_grp1"/>
</dbReference>
<sequence length="403" mass="41585">MAVRVRRGATGAAGERSAAADRGAAGVSGIAGRRIGLLTAWASRANGGVFEAVVAQCDMIRAARGEPVVVALASPDDAADHGRFGDAEVLTAPAIGPAGIGFSPALRGVLERARLDLLHLHGIWTATSLAGAGWARGGRPYVVSPHGMLDPWIMARGRWKKRAATLAYERHSWQRAALFHALTEAEAADIAAATGGAATAVIPNAVAPATATRRPGERHVLYLGRIHPKKNVEALIAAWRLLRERGALPFEASLRIAGWGEAEHVAALEAAIAAGPGNDVAFLGPVFGAAKAQLLADARFLALPSHSEGLPMAILEAWASGTPTLMSAHCHLHQGFARGAAIDCGTSVEEIAAALRTAMLMDEAAWTAMAAKAAALAAEAFAPGVVAARWDQTYGALIAGRAA</sequence>
<keyword evidence="3" id="KW-1185">Reference proteome</keyword>
<dbReference type="Gene3D" id="3.40.50.2000">
    <property type="entry name" value="Glycogen Phosphorylase B"/>
    <property type="match status" value="2"/>
</dbReference>
<dbReference type="InterPro" id="IPR028098">
    <property type="entry name" value="Glyco_trans_4-like_N"/>
</dbReference>
<dbReference type="GO" id="GO:0047265">
    <property type="term" value="F:poly(glycerol-phosphate) alpha-glucosyltransferase activity"/>
    <property type="evidence" value="ECO:0007669"/>
    <property type="project" value="UniProtKB-EC"/>
</dbReference>
<dbReference type="PANTHER" id="PTHR45947:SF3">
    <property type="entry name" value="SULFOQUINOVOSYL TRANSFERASE SQD2"/>
    <property type="match status" value="1"/>
</dbReference>
<comment type="caution">
    <text evidence="2">The sequence shown here is derived from an EMBL/GenBank/DDBJ whole genome shotgun (WGS) entry which is preliminary data.</text>
</comment>
<evidence type="ECO:0000313" key="2">
    <source>
        <dbReference type="EMBL" id="MBB4153884.1"/>
    </source>
</evidence>
<dbReference type="Proteomes" id="UP000529795">
    <property type="component" value="Unassembled WGS sequence"/>
</dbReference>
<evidence type="ECO:0000313" key="3">
    <source>
        <dbReference type="Proteomes" id="UP000529795"/>
    </source>
</evidence>
<dbReference type="EMBL" id="JACIEV010000004">
    <property type="protein sequence ID" value="MBB4153884.1"/>
    <property type="molecule type" value="Genomic_DNA"/>
</dbReference>
<gene>
    <name evidence="2" type="ORF">GGQ80_001790</name>
</gene>